<protein>
    <submittedName>
        <fullName evidence="3">MFS transporter</fullName>
    </submittedName>
</protein>
<dbReference type="Proteomes" id="UP001602287">
    <property type="component" value="Unassembled WGS sequence"/>
</dbReference>
<accession>A0ABW6VK26</accession>
<dbReference type="InterPro" id="IPR011701">
    <property type="entry name" value="MFS"/>
</dbReference>
<feature type="transmembrane region" description="Helical" evidence="2">
    <location>
        <begin position="397"/>
        <end position="418"/>
    </location>
</feature>
<comment type="caution">
    <text evidence="3">The sequence shown here is derived from an EMBL/GenBank/DDBJ whole genome shotgun (WGS) entry which is preliminary data.</text>
</comment>
<dbReference type="InterPro" id="IPR053160">
    <property type="entry name" value="MFS_DHA3_Transporter"/>
</dbReference>
<feature type="transmembrane region" description="Helical" evidence="2">
    <location>
        <begin position="148"/>
        <end position="166"/>
    </location>
</feature>
<feature type="transmembrane region" description="Helical" evidence="2">
    <location>
        <begin position="277"/>
        <end position="296"/>
    </location>
</feature>
<keyword evidence="2" id="KW-0812">Transmembrane</keyword>
<evidence type="ECO:0000256" key="2">
    <source>
        <dbReference type="SAM" id="Phobius"/>
    </source>
</evidence>
<dbReference type="RefSeq" id="WP_387216991.1">
    <property type="nucleotide sequence ID" value="NZ_JBIAZM010000001.1"/>
</dbReference>
<dbReference type="Gene3D" id="1.20.1250.20">
    <property type="entry name" value="MFS general substrate transporter like domains"/>
    <property type="match status" value="1"/>
</dbReference>
<feature type="transmembrane region" description="Helical" evidence="2">
    <location>
        <begin position="20"/>
        <end position="41"/>
    </location>
</feature>
<feature type="transmembrane region" description="Helical" evidence="2">
    <location>
        <begin position="104"/>
        <end position="127"/>
    </location>
</feature>
<keyword evidence="2" id="KW-1133">Transmembrane helix</keyword>
<proteinExistence type="predicted"/>
<gene>
    <name evidence="3" type="ORF">ACFY3B_00100</name>
</gene>
<dbReference type="InterPro" id="IPR036259">
    <property type="entry name" value="MFS_trans_sf"/>
</dbReference>
<sequence>MISIVSRVPDPAVRRLTATLYGYAFLSDLVLLYPLYVVFFADTGLSVGQIASLFVIWSAAGILFEVPSGAWADVLSRRLLLCLAPLVAAAGFALWVLLPSYPAFAGGFLLWGAAGALVSGALEALVWTELDRLGAVGRYARVLGRARTAGVLGVVLSGVLAGPVLAVGGYPLVGAASVAACLLAAIAATRFPEHRAPAAARVTVAEPVPAAGPVNAAPPRPDQPDTAPPVGPDEPDSAPPAGPDEPDTVPPASPDDDADLGWWDTLRAGVAQVRTRAPVRSAVLLVAVVAADWGALDEYTPLLALDTGVGAQAVPLLLLLLWAGVTVGGLLAPAGERLGSRGYAALLGLVGVALAGGALLRHPAGFVLIAVAFGAAQLATVLADARLQARITGTSRATVTSLAGMATDVLIIVTYAGYGLLATAAGNAVAFALTAGAYLVVALVLLTRRRRRAVVPTGVVAAVTPGRH</sequence>
<evidence type="ECO:0000256" key="1">
    <source>
        <dbReference type="SAM" id="MobiDB-lite"/>
    </source>
</evidence>
<feature type="region of interest" description="Disordered" evidence="1">
    <location>
        <begin position="210"/>
        <end position="261"/>
    </location>
</feature>
<dbReference type="PANTHER" id="PTHR23530">
    <property type="entry name" value="TRANSPORT PROTEIN-RELATED"/>
    <property type="match status" value="1"/>
</dbReference>
<feature type="transmembrane region" description="Helical" evidence="2">
    <location>
        <begin position="172"/>
        <end position="191"/>
    </location>
</feature>
<dbReference type="SUPFAM" id="SSF103473">
    <property type="entry name" value="MFS general substrate transporter"/>
    <property type="match status" value="1"/>
</dbReference>
<evidence type="ECO:0000313" key="3">
    <source>
        <dbReference type="EMBL" id="MFF5197991.1"/>
    </source>
</evidence>
<name>A0ABW6VK26_9ACTN</name>
<dbReference type="PANTHER" id="PTHR23530:SF1">
    <property type="entry name" value="PERMEASE, MAJOR FACILITATOR SUPERFAMILY-RELATED"/>
    <property type="match status" value="1"/>
</dbReference>
<feature type="transmembrane region" description="Helical" evidence="2">
    <location>
        <begin position="79"/>
        <end position="98"/>
    </location>
</feature>
<feature type="transmembrane region" description="Helical" evidence="2">
    <location>
        <begin position="316"/>
        <end position="335"/>
    </location>
</feature>
<feature type="transmembrane region" description="Helical" evidence="2">
    <location>
        <begin position="342"/>
        <end position="360"/>
    </location>
</feature>
<feature type="transmembrane region" description="Helical" evidence="2">
    <location>
        <begin position="424"/>
        <end position="446"/>
    </location>
</feature>
<keyword evidence="4" id="KW-1185">Reference proteome</keyword>
<feature type="transmembrane region" description="Helical" evidence="2">
    <location>
        <begin position="366"/>
        <end position="385"/>
    </location>
</feature>
<dbReference type="EMBL" id="JBIAZM010000001">
    <property type="protein sequence ID" value="MFF5197991.1"/>
    <property type="molecule type" value="Genomic_DNA"/>
</dbReference>
<evidence type="ECO:0000313" key="4">
    <source>
        <dbReference type="Proteomes" id="UP001602287"/>
    </source>
</evidence>
<feature type="compositionally biased region" description="Pro residues" evidence="1">
    <location>
        <begin position="216"/>
        <end position="253"/>
    </location>
</feature>
<keyword evidence="2" id="KW-0472">Membrane</keyword>
<dbReference type="Pfam" id="PF07690">
    <property type="entry name" value="MFS_1"/>
    <property type="match status" value="1"/>
</dbReference>
<reference evidence="3 4" key="1">
    <citation type="submission" date="2024-10" db="EMBL/GenBank/DDBJ databases">
        <title>The Natural Products Discovery Center: Release of the First 8490 Sequenced Strains for Exploring Actinobacteria Biosynthetic Diversity.</title>
        <authorList>
            <person name="Kalkreuter E."/>
            <person name="Kautsar S.A."/>
            <person name="Yang D."/>
            <person name="Bader C.D."/>
            <person name="Teijaro C.N."/>
            <person name="Fluegel L."/>
            <person name="Davis C.M."/>
            <person name="Simpson J.R."/>
            <person name="Lauterbach L."/>
            <person name="Steele A.D."/>
            <person name="Gui C."/>
            <person name="Meng S."/>
            <person name="Li G."/>
            <person name="Viehrig K."/>
            <person name="Ye F."/>
            <person name="Su P."/>
            <person name="Kiefer A.F."/>
            <person name="Nichols A."/>
            <person name="Cepeda A.J."/>
            <person name="Yan W."/>
            <person name="Fan B."/>
            <person name="Jiang Y."/>
            <person name="Adhikari A."/>
            <person name="Zheng C.-J."/>
            <person name="Schuster L."/>
            <person name="Cowan T.M."/>
            <person name="Smanski M.J."/>
            <person name="Chevrette M.G."/>
            <person name="De Carvalho L.P.S."/>
            <person name="Shen B."/>
        </authorList>
    </citation>
    <scope>NUCLEOTIDE SEQUENCE [LARGE SCALE GENOMIC DNA]</scope>
    <source>
        <strain evidence="3 4">NPDC000140</strain>
    </source>
</reference>
<organism evidence="3 4">
    <name type="scientific">Micromonospora parva</name>
    <dbReference type="NCBI Taxonomy" id="1464048"/>
    <lineage>
        <taxon>Bacteria</taxon>
        <taxon>Bacillati</taxon>
        <taxon>Actinomycetota</taxon>
        <taxon>Actinomycetes</taxon>
        <taxon>Micromonosporales</taxon>
        <taxon>Micromonosporaceae</taxon>
        <taxon>Micromonospora</taxon>
    </lineage>
</organism>
<feature type="transmembrane region" description="Helical" evidence="2">
    <location>
        <begin position="47"/>
        <end position="67"/>
    </location>
</feature>